<dbReference type="EMBL" id="BRLB01000006">
    <property type="protein sequence ID" value="GKX29930.1"/>
    <property type="molecule type" value="Genomic_DNA"/>
</dbReference>
<keyword evidence="3" id="KW-1185">Reference proteome</keyword>
<dbReference type="RefSeq" id="WP_281815701.1">
    <property type="nucleotide sequence ID" value="NZ_BRLB01000006.1"/>
</dbReference>
<name>A0A9W5YC78_9FIRM</name>
<protein>
    <submittedName>
        <fullName evidence="2">Uncharacterized protein</fullName>
    </submittedName>
</protein>
<sequence>MDPQKSDKIFLEVIAILAIILFISNIGKDNTKDDSQAITFFKDLNTLESKDMQDIQIVDREKPSDIIIIDRQDDIKEILDFFKSCSFTSDNEIELDDNLEEPLYNINYVQKGYYASLTISIYKDKIYTSVSSFKVKQQKVREFIKIFNKVTSNN</sequence>
<dbReference type="Proteomes" id="UP001144256">
    <property type="component" value="Unassembled WGS sequence"/>
</dbReference>
<keyword evidence="1" id="KW-0812">Transmembrane</keyword>
<dbReference type="AlphaFoldDB" id="A0A9W5YC78"/>
<proteinExistence type="predicted"/>
<gene>
    <name evidence="2" type="ORF">SH1V18_24100</name>
</gene>
<organism evidence="2 3">
    <name type="scientific">Vallitalea longa</name>
    <dbReference type="NCBI Taxonomy" id="2936439"/>
    <lineage>
        <taxon>Bacteria</taxon>
        <taxon>Bacillati</taxon>
        <taxon>Bacillota</taxon>
        <taxon>Clostridia</taxon>
        <taxon>Lachnospirales</taxon>
        <taxon>Vallitaleaceae</taxon>
        <taxon>Vallitalea</taxon>
    </lineage>
</organism>
<keyword evidence="1" id="KW-1133">Transmembrane helix</keyword>
<reference evidence="2" key="1">
    <citation type="submission" date="2022-06" db="EMBL/GenBank/DDBJ databases">
        <title>Vallitalea longa sp. nov., an anaerobic bacterium isolated from marine sediment.</title>
        <authorList>
            <person name="Hirano S."/>
            <person name="Terahara T."/>
            <person name="Mori K."/>
            <person name="Hamada M."/>
            <person name="Matsumoto R."/>
            <person name="Kobayashi T."/>
        </authorList>
    </citation>
    <scope>NUCLEOTIDE SEQUENCE</scope>
    <source>
        <strain evidence="2">SH18-1</strain>
    </source>
</reference>
<evidence type="ECO:0000313" key="3">
    <source>
        <dbReference type="Proteomes" id="UP001144256"/>
    </source>
</evidence>
<accession>A0A9W5YC78</accession>
<evidence type="ECO:0000313" key="2">
    <source>
        <dbReference type="EMBL" id="GKX29930.1"/>
    </source>
</evidence>
<keyword evidence="1" id="KW-0472">Membrane</keyword>
<feature type="transmembrane region" description="Helical" evidence="1">
    <location>
        <begin position="9"/>
        <end position="27"/>
    </location>
</feature>
<evidence type="ECO:0000256" key="1">
    <source>
        <dbReference type="SAM" id="Phobius"/>
    </source>
</evidence>
<comment type="caution">
    <text evidence="2">The sequence shown here is derived from an EMBL/GenBank/DDBJ whole genome shotgun (WGS) entry which is preliminary data.</text>
</comment>